<dbReference type="Proteomes" id="UP000199365">
    <property type="component" value="Unassembled WGS sequence"/>
</dbReference>
<accession>A0A1H1JCA8</accession>
<dbReference type="AlphaFoldDB" id="A0A1H1JCA8"/>
<sequence>MALTAGEQKEVRALILAMIDRGCVESQVEKAWRLAVDQLEKLKAATAKQAAVAK</sequence>
<name>A0A1H1JCA8_9BURK</name>
<organism evidence="1 2">
    <name type="scientific">Paraburkholderia tuberum</name>
    <dbReference type="NCBI Taxonomy" id="157910"/>
    <lineage>
        <taxon>Bacteria</taxon>
        <taxon>Pseudomonadati</taxon>
        <taxon>Pseudomonadota</taxon>
        <taxon>Betaproteobacteria</taxon>
        <taxon>Burkholderiales</taxon>
        <taxon>Burkholderiaceae</taxon>
        <taxon>Paraburkholderia</taxon>
    </lineage>
</organism>
<dbReference type="STRING" id="157910.SAMN05445850_4530"/>
<evidence type="ECO:0000313" key="2">
    <source>
        <dbReference type="Proteomes" id="UP000199365"/>
    </source>
</evidence>
<protein>
    <submittedName>
        <fullName evidence="1">Uncharacterized protein</fullName>
    </submittedName>
</protein>
<reference evidence="2" key="1">
    <citation type="submission" date="2016-10" db="EMBL/GenBank/DDBJ databases">
        <authorList>
            <person name="Varghese N."/>
            <person name="Submissions S."/>
        </authorList>
    </citation>
    <scope>NUCLEOTIDE SEQUENCE [LARGE SCALE GENOMIC DNA]</scope>
    <source>
        <strain evidence="2">DUS833</strain>
    </source>
</reference>
<proteinExistence type="predicted"/>
<dbReference type="RefSeq" id="WP_167368710.1">
    <property type="nucleotide sequence ID" value="NZ_FNKX01000002.1"/>
</dbReference>
<gene>
    <name evidence="1" type="ORF">SAMN05445850_4530</name>
</gene>
<keyword evidence="2" id="KW-1185">Reference proteome</keyword>
<evidence type="ECO:0000313" key="1">
    <source>
        <dbReference type="EMBL" id="SDR47276.1"/>
    </source>
</evidence>
<dbReference type="EMBL" id="FNKX01000002">
    <property type="protein sequence ID" value="SDR47276.1"/>
    <property type="molecule type" value="Genomic_DNA"/>
</dbReference>